<evidence type="ECO:0000256" key="9">
    <source>
        <dbReference type="RuleBase" id="RU000673"/>
    </source>
</evidence>
<evidence type="ECO:0000256" key="3">
    <source>
        <dbReference type="ARBA" id="ARBA00022801"/>
    </source>
</evidence>
<dbReference type="InterPro" id="IPR036416">
    <property type="entry name" value="Pept_tRNA_hydro_sf"/>
</dbReference>
<dbReference type="EMBL" id="MKIE01000007">
    <property type="protein sequence ID" value="OHW61764.1"/>
    <property type="molecule type" value="Genomic_DNA"/>
</dbReference>
<dbReference type="GO" id="GO:0072344">
    <property type="term" value="P:rescue of stalled ribosome"/>
    <property type="evidence" value="ECO:0007669"/>
    <property type="project" value="UniProtKB-UniRule"/>
</dbReference>
<evidence type="ECO:0000313" key="11">
    <source>
        <dbReference type="EMBL" id="OHW61764.1"/>
    </source>
</evidence>
<dbReference type="PANTHER" id="PTHR17224:SF1">
    <property type="entry name" value="PEPTIDYL-TRNA HYDROLASE"/>
    <property type="match status" value="1"/>
</dbReference>
<dbReference type="Pfam" id="PF01195">
    <property type="entry name" value="Pept_tRNA_hydro"/>
    <property type="match status" value="1"/>
</dbReference>
<dbReference type="EC" id="3.1.1.29" evidence="1 8"/>
<sequence>MYIVVGLGNPGSKYSGTRHNVGFDVLDYMAERHGANLNKIKYKSLYNEIKLGGEKVVLLKPQTYMNKSGEAVLEIAQFYKVPAENIVVVQDDIDIKFGSLRIRQKGSAGSHNGMKSIIGLLGNDGFPRVKIGVGKAEPGEDLAEFVLGRFKPDERPVIDELVKKAADSIECLIAEGIDVAMNKYNR</sequence>
<keyword evidence="2 8" id="KW-0820">tRNA-binding</keyword>
<keyword evidence="8" id="KW-0963">Cytoplasm</keyword>
<evidence type="ECO:0000256" key="10">
    <source>
        <dbReference type="RuleBase" id="RU004320"/>
    </source>
</evidence>
<feature type="binding site" evidence="8">
    <location>
        <position position="64"/>
    </location>
    <ligand>
        <name>tRNA</name>
        <dbReference type="ChEBI" id="CHEBI:17843"/>
    </ligand>
</feature>
<evidence type="ECO:0000313" key="12">
    <source>
        <dbReference type="Proteomes" id="UP000180254"/>
    </source>
</evidence>
<accession>A0A1S1V5I8</accession>
<protein>
    <recommendedName>
        <fullName evidence="7 8">Peptidyl-tRNA hydrolase</fullName>
        <shortName evidence="8">Pth</shortName>
        <ecNumber evidence="1 8">3.1.1.29</ecNumber>
    </recommendedName>
</protein>
<dbReference type="SUPFAM" id="SSF53178">
    <property type="entry name" value="Peptidyl-tRNA hydrolase-like"/>
    <property type="match status" value="1"/>
</dbReference>
<comment type="function">
    <text evidence="8">Catalyzes the release of premature peptidyl moieties from peptidyl-tRNA molecules trapped in stalled 50S ribosomal subunits, and thus maintains levels of free tRNAs and 50S ribosomes.</text>
</comment>
<evidence type="ECO:0000256" key="1">
    <source>
        <dbReference type="ARBA" id="ARBA00013260"/>
    </source>
</evidence>
<reference evidence="11 12" key="1">
    <citation type="submission" date="2016-09" db="EMBL/GenBank/DDBJ databases">
        <title>Genome sequence of Eubacterium angustum.</title>
        <authorList>
            <person name="Poehlein A."/>
            <person name="Daniel R."/>
        </authorList>
    </citation>
    <scope>NUCLEOTIDE SEQUENCE [LARGE SCALE GENOMIC DNA]</scope>
    <source>
        <strain evidence="11 12">DSM 1989</strain>
    </source>
</reference>
<dbReference type="GO" id="GO:0004045">
    <property type="term" value="F:peptidyl-tRNA hydrolase activity"/>
    <property type="evidence" value="ECO:0007669"/>
    <property type="project" value="UniProtKB-UniRule"/>
</dbReference>
<keyword evidence="4 8" id="KW-0694">RNA-binding</keyword>
<dbReference type="GO" id="GO:0006515">
    <property type="term" value="P:protein quality control for misfolded or incompletely synthesized proteins"/>
    <property type="evidence" value="ECO:0007669"/>
    <property type="project" value="UniProtKB-UniRule"/>
</dbReference>
<organism evidence="11 12">
    <name type="scientific">Andreesenia angusta</name>
    <dbReference type="NCBI Taxonomy" id="39480"/>
    <lineage>
        <taxon>Bacteria</taxon>
        <taxon>Bacillati</taxon>
        <taxon>Bacillota</taxon>
        <taxon>Tissierellia</taxon>
        <taxon>Tissierellales</taxon>
        <taxon>Gottschalkiaceae</taxon>
        <taxon>Andreesenia</taxon>
    </lineage>
</organism>
<dbReference type="PROSITE" id="PS01195">
    <property type="entry name" value="PEPT_TRNA_HYDROL_1"/>
    <property type="match status" value="1"/>
</dbReference>
<proteinExistence type="inferred from homology"/>
<comment type="subunit">
    <text evidence="8">Monomer.</text>
</comment>
<feature type="active site" description="Proton acceptor" evidence="8">
    <location>
        <position position="19"/>
    </location>
</feature>
<dbReference type="GO" id="GO:0000049">
    <property type="term" value="F:tRNA binding"/>
    <property type="evidence" value="ECO:0007669"/>
    <property type="project" value="UniProtKB-UniRule"/>
</dbReference>
<comment type="subcellular location">
    <subcellularLocation>
        <location evidence="8">Cytoplasm</location>
    </subcellularLocation>
</comment>
<dbReference type="InterPro" id="IPR018171">
    <property type="entry name" value="Pept_tRNA_hydro_CS"/>
</dbReference>
<evidence type="ECO:0000256" key="5">
    <source>
        <dbReference type="ARBA" id="ARBA00038063"/>
    </source>
</evidence>
<dbReference type="Gene3D" id="3.40.50.1470">
    <property type="entry name" value="Peptidyl-tRNA hydrolase"/>
    <property type="match status" value="1"/>
</dbReference>
<feature type="binding site" evidence="8">
    <location>
        <position position="112"/>
    </location>
    <ligand>
        <name>tRNA</name>
        <dbReference type="ChEBI" id="CHEBI:17843"/>
    </ligand>
</feature>
<dbReference type="STRING" id="39480.EUAN_17670"/>
<evidence type="ECO:0000256" key="4">
    <source>
        <dbReference type="ARBA" id="ARBA00022884"/>
    </source>
</evidence>
<feature type="binding site" evidence="8">
    <location>
        <position position="66"/>
    </location>
    <ligand>
        <name>tRNA</name>
        <dbReference type="ChEBI" id="CHEBI:17843"/>
    </ligand>
</feature>
<name>A0A1S1V5I8_9FIRM</name>
<dbReference type="Proteomes" id="UP000180254">
    <property type="component" value="Unassembled WGS sequence"/>
</dbReference>
<dbReference type="CDD" id="cd00462">
    <property type="entry name" value="PTH"/>
    <property type="match status" value="1"/>
</dbReference>
<dbReference type="AlphaFoldDB" id="A0A1S1V5I8"/>
<dbReference type="FunFam" id="3.40.50.1470:FF:000001">
    <property type="entry name" value="Peptidyl-tRNA hydrolase"/>
    <property type="match status" value="1"/>
</dbReference>
<comment type="caution">
    <text evidence="11">The sequence shown here is derived from an EMBL/GenBank/DDBJ whole genome shotgun (WGS) entry which is preliminary data.</text>
</comment>
<evidence type="ECO:0000256" key="2">
    <source>
        <dbReference type="ARBA" id="ARBA00022555"/>
    </source>
</evidence>
<feature type="site" description="Stabilizes the basic form of H active site to accept a proton" evidence="8">
    <location>
        <position position="91"/>
    </location>
</feature>
<keyword evidence="3 8" id="KW-0378">Hydrolase</keyword>
<dbReference type="NCBIfam" id="TIGR00447">
    <property type="entry name" value="pth"/>
    <property type="match status" value="1"/>
</dbReference>
<evidence type="ECO:0000256" key="8">
    <source>
        <dbReference type="HAMAP-Rule" id="MF_00083"/>
    </source>
</evidence>
<comment type="catalytic activity">
    <reaction evidence="6 8 9">
        <text>an N-acyl-L-alpha-aminoacyl-tRNA + H2O = an N-acyl-L-amino acid + a tRNA + H(+)</text>
        <dbReference type="Rhea" id="RHEA:54448"/>
        <dbReference type="Rhea" id="RHEA-COMP:10123"/>
        <dbReference type="Rhea" id="RHEA-COMP:13883"/>
        <dbReference type="ChEBI" id="CHEBI:15377"/>
        <dbReference type="ChEBI" id="CHEBI:15378"/>
        <dbReference type="ChEBI" id="CHEBI:59874"/>
        <dbReference type="ChEBI" id="CHEBI:78442"/>
        <dbReference type="ChEBI" id="CHEBI:138191"/>
        <dbReference type="EC" id="3.1.1.29"/>
    </reaction>
</comment>
<comment type="similarity">
    <text evidence="5 8 10">Belongs to the PTH family.</text>
</comment>
<evidence type="ECO:0000256" key="7">
    <source>
        <dbReference type="ARBA" id="ARBA00050038"/>
    </source>
</evidence>
<feature type="binding site" evidence="8">
    <location>
        <position position="14"/>
    </location>
    <ligand>
        <name>tRNA</name>
        <dbReference type="ChEBI" id="CHEBI:17843"/>
    </ligand>
</feature>
<dbReference type="RefSeq" id="WP_071063747.1">
    <property type="nucleotide sequence ID" value="NZ_MKIE01000007.1"/>
</dbReference>
<gene>
    <name evidence="8 11" type="primary">pth</name>
    <name evidence="11" type="ORF">EUAN_17670</name>
</gene>
<comment type="function">
    <text evidence="8">Hydrolyzes ribosome-free peptidyl-tRNAs (with 1 or more amino acids incorporated), which drop off the ribosome during protein synthesis, or as a result of ribosome stalling.</text>
</comment>
<dbReference type="HAMAP" id="MF_00083">
    <property type="entry name" value="Pept_tRNA_hydro_bact"/>
    <property type="match status" value="1"/>
</dbReference>
<feature type="site" description="Discriminates between blocked and unblocked aminoacyl-tRNA" evidence="8">
    <location>
        <position position="9"/>
    </location>
</feature>
<dbReference type="PANTHER" id="PTHR17224">
    <property type="entry name" value="PEPTIDYL-TRNA HYDROLASE"/>
    <property type="match status" value="1"/>
</dbReference>
<dbReference type="GO" id="GO:0005737">
    <property type="term" value="C:cytoplasm"/>
    <property type="evidence" value="ECO:0007669"/>
    <property type="project" value="UniProtKB-SubCell"/>
</dbReference>
<dbReference type="OrthoDB" id="9800507at2"/>
<dbReference type="InterPro" id="IPR001328">
    <property type="entry name" value="Pept_tRNA_hydro"/>
</dbReference>
<dbReference type="PROSITE" id="PS01196">
    <property type="entry name" value="PEPT_TRNA_HYDROL_2"/>
    <property type="match status" value="1"/>
</dbReference>
<keyword evidence="12" id="KW-1185">Reference proteome</keyword>
<evidence type="ECO:0000256" key="6">
    <source>
        <dbReference type="ARBA" id="ARBA00048707"/>
    </source>
</evidence>